<evidence type="ECO:0000256" key="2">
    <source>
        <dbReference type="ARBA" id="ARBA00022576"/>
    </source>
</evidence>
<dbReference type="PANTHER" id="PTHR42832">
    <property type="entry name" value="AMINO ACID AMINOTRANSFERASE"/>
    <property type="match status" value="1"/>
</dbReference>
<dbReference type="EC" id="2.6.1.-" evidence="4"/>
<dbReference type="InterPro" id="IPR015422">
    <property type="entry name" value="PyrdxlP-dep_Trfase_small"/>
</dbReference>
<dbReference type="Pfam" id="PF00155">
    <property type="entry name" value="Aminotran_1_2"/>
    <property type="match status" value="1"/>
</dbReference>
<keyword evidence="2 4" id="KW-0032">Aminotransferase</keyword>
<dbReference type="GO" id="GO:0030170">
    <property type="term" value="F:pyridoxal phosphate binding"/>
    <property type="evidence" value="ECO:0007669"/>
    <property type="project" value="InterPro"/>
</dbReference>
<organism evidence="6 7">
    <name type="scientific">Staphylococcus aureus</name>
    <dbReference type="NCBI Taxonomy" id="1280"/>
    <lineage>
        <taxon>Bacteria</taxon>
        <taxon>Bacillati</taxon>
        <taxon>Bacillota</taxon>
        <taxon>Bacilli</taxon>
        <taxon>Bacillales</taxon>
        <taxon>Staphylococcaceae</taxon>
        <taxon>Staphylococcus</taxon>
    </lineage>
</organism>
<evidence type="ECO:0000313" key="6">
    <source>
        <dbReference type="EMBL" id="CAC8190768.1"/>
    </source>
</evidence>
<dbReference type="PANTHER" id="PTHR42832:SF3">
    <property type="entry name" value="L-GLUTAMINE--4-(METHYLSULFANYL)-2-OXOBUTANOATE AMINOTRANSFERASE"/>
    <property type="match status" value="1"/>
</dbReference>
<dbReference type="Gene3D" id="3.40.640.10">
    <property type="entry name" value="Type I PLP-dependent aspartate aminotransferase-like (Major domain)"/>
    <property type="match status" value="1"/>
</dbReference>
<dbReference type="InterPro" id="IPR004839">
    <property type="entry name" value="Aminotransferase_I/II_large"/>
</dbReference>
<gene>
    <name evidence="6" type="primary">dapL</name>
    <name evidence="6" type="ORF">SAMEA70146418_00172</name>
</gene>
<dbReference type="InterPro" id="IPR050881">
    <property type="entry name" value="LL-DAP_aminotransferase"/>
</dbReference>
<evidence type="ECO:0000256" key="3">
    <source>
        <dbReference type="ARBA" id="ARBA00022679"/>
    </source>
</evidence>
<comment type="similarity">
    <text evidence="4">Belongs to the class-I pyridoxal-phosphate-dependent aminotransferase family.</text>
</comment>
<dbReference type="CDD" id="cd00609">
    <property type="entry name" value="AAT_like"/>
    <property type="match status" value="1"/>
</dbReference>
<keyword evidence="3 4" id="KW-0808">Transferase</keyword>
<dbReference type="InterPro" id="IPR015424">
    <property type="entry name" value="PyrdxlP-dep_Trfase"/>
</dbReference>
<evidence type="ECO:0000259" key="5">
    <source>
        <dbReference type="Pfam" id="PF00155"/>
    </source>
</evidence>
<dbReference type="PROSITE" id="PS00105">
    <property type="entry name" value="AA_TRANSFER_CLASS_1"/>
    <property type="match status" value="1"/>
</dbReference>
<dbReference type="EMBL" id="CAIIGD010000001">
    <property type="protein sequence ID" value="CAC8190768.1"/>
    <property type="molecule type" value="Genomic_DNA"/>
</dbReference>
<sequence length="387" mass="43151">MISNKLANIPDSYFGKTMGRKIEHGPLPLINMAVGIPDGPTPQGIIDHFQKALTIPENQKYGAFHGKEAFKQAIVDFYQRQYNVTLDKEDEVCILYGTKNGLVAVPTCVINPGDYVLLPDPGYTDYLAGVLLADGKPVPLNLEPPHYLPDWSKVDSKIIDKTKLIYLTYPNNPTGSTATKEVLDEAIAKFKDTKDTDTKIVHDFAYGAFGFDAKNPSILASENGKDVAIEIYSLSKGYNMSGFRVGFAVGNKDMIQALKKYQTHTNAGMFGALQDAAIYALNHYDDFLEEQSNVFKARRDRFEAMLTKADLPFFHAKGGIYVWLETPPGYDSEQFEQFLVKEKSILVAPGKPFGENGNRYVRISLALDDQQLDEAAIRLTELAYLYE</sequence>
<evidence type="ECO:0000256" key="1">
    <source>
        <dbReference type="ARBA" id="ARBA00001933"/>
    </source>
</evidence>
<accession>A0A811I0L6</accession>
<dbReference type="GO" id="GO:0008483">
    <property type="term" value="F:transaminase activity"/>
    <property type="evidence" value="ECO:0007669"/>
    <property type="project" value="UniProtKB-KW"/>
</dbReference>
<evidence type="ECO:0000256" key="4">
    <source>
        <dbReference type="RuleBase" id="RU000481"/>
    </source>
</evidence>
<dbReference type="Proteomes" id="UP000507112">
    <property type="component" value="Unassembled WGS sequence"/>
</dbReference>
<dbReference type="InterPro" id="IPR015421">
    <property type="entry name" value="PyrdxlP-dep_Trfase_major"/>
</dbReference>
<protein>
    <recommendedName>
        <fullName evidence="4">Aminotransferase</fullName>
        <ecNumber evidence="4">2.6.1.-</ecNumber>
    </recommendedName>
</protein>
<dbReference type="Gene3D" id="3.90.1150.10">
    <property type="entry name" value="Aspartate Aminotransferase, domain 1"/>
    <property type="match status" value="1"/>
</dbReference>
<evidence type="ECO:0000313" key="7">
    <source>
        <dbReference type="Proteomes" id="UP000507112"/>
    </source>
</evidence>
<dbReference type="AlphaFoldDB" id="A0A811I0L6"/>
<name>A0A811I0L6_STAAU</name>
<dbReference type="InterPro" id="IPR004838">
    <property type="entry name" value="NHTrfase_class1_PyrdxlP-BS"/>
</dbReference>
<proteinExistence type="inferred from homology"/>
<reference evidence="6 7" key="1">
    <citation type="submission" date="2020-06" db="EMBL/GenBank/DDBJ databases">
        <authorList>
            <consortium name="Pathogen Informatics"/>
        </authorList>
    </citation>
    <scope>NUCLEOTIDE SEQUENCE [LARGE SCALE GENOMIC DNA]</scope>
    <source>
        <strain evidence="6 7">MOS105</strain>
    </source>
</reference>
<dbReference type="SUPFAM" id="SSF53383">
    <property type="entry name" value="PLP-dependent transferases"/>
    <property type="match status" value="1"/>
</dbReference>
<comment type="caution">
    <text evidence="6">The sequence shown here is derived from an EMBL/GenBank/DDBJ whole genome shotgun (WGS) entry which is preliminary data.</text>
</comment>
<feature type="domain" description="Aminotransferase class I/classII large" evidence="5">
    <location>
        <begin position="29"/>
        <end position="378"/>
    </location>
</feature>
<comment type="cofactor">
    <cofactor evidence="1 4">
        <name>pyridoxal 5'-phosphate</name>
        <dbReference type="ChEBI" id="CHEBI:597326"/>
    </cofactor>
</comment>
<dbReference type="RefSeq" id="WP_338616584.1">
    <property type="nucleotide sequence ID" value="NZ_CP146210.1"/>
</dbReference>